<gene>
    <name evidence="5" type="primary">glxK</name>
    <name evidence="6" type="ORF">BEI59_21965</name>
    <name evidence="5" type="ORF">BEI61_00621</name>
    <name evidence="7" type="ORF">BEI63_06515</name>
</gene>
<dbReference type="EMBL" id="MEHD01000014">
    <property type="protein sequence ID" value="ODR59800.1"/>
    <property type="molecule type" value="Genomic_DNA"/>
</dbReference>
<reference evidence="7 10" key="2">
    <citation type="submission" date="2016-08" db="EMBL/GenBank/DDBJ databases">
        <title>Characterization of Isolates of Eisenbergiella tayi Derived from Blood Cultures, Using Whole Genome Sequencing.</title>
        <authorList>
            <person name="Bernier A.-M."/>
            <person name="Burdz T."/>
            <person name="Wiebe D."/>
            <person name="Bernard K."/>
        </authorList>
    </citation>
    <scope>NUCLEOTIDE SEQUENCE [LARGE SCALE GENOMIC DNA]</scope>
    <source>
        <strain evidence="7 10">NML120146</strain>
    </source>
</reference>
<dbReference type="NCBIfam" id="TIGR00045">
    <property type="entry name" value="glycerate kinase"/>
    <property type="match status" value="1"/>
</dbReference>
<keyword evidence="10" id="KW-1185">Reference proteome</keyword>
<accession>A0A1E3AJX2</accession>
<reference evidence="5 8" key="1">
    <citation type="submission" date="2016-07" db="EMBL/GenBank/DDBJ databases">
        <title>Characterization of isolates of Eisenbergiella tayi derived from blood cultures, using whole genome sequencing.</title>
        <authorList>
            <person name="Burdz T."/>
            <person name="Wiebe D."/>
            <person name="Huynh C."/>
            <person name="Bernard K."/>
        </authorList>
    </citation>
    <scope>NUCLEOTIDE SEQUENCE [LARGE SCALE GENOMIC DNA]</scope>
    <source>
        <strain evidence="5 8">NML 110608</strain>
    </source>
</reference>
<dbReference type="AlphaFoldDB" id="A0A1E3AJX2"/>
<dbReference type="Proteomes" id="UP000094869">
    <property type="component" value="Unassembled WGS sequence"/>
</dbReference>
<dbReference type="PANTHER" id="PTHR21599:SF0">
    <property type="entry name" value="GLYCERATE KINASE"/>
    <property type="match status" value="1"/>
</dbReference>
<proteinExistence type="inferred from homology"/>
<evidence type="ECO:0000256" key="2">
    <source>
        <dbReference type="ARBA" id="ARBA00022679"/>
    </source>
</evidence>
<dbReference type="PATRIC" id="fig|1432052.4.peg.698"/>
<keyword evidence="3 4" id="KW-0418">Kinase</keyword>
<organism evidence="5 8">
    <name type="scientific">Eisenbergiella tayi</name>
    <dbReference type="NCBI Taxonomy" id="1432052"/>
    <lineage>
        <taxon>Bacteria</taxon>
        <taxon>Bacillati</taxon>
        <taxon>Bacillota</taxon>
        <taxon>Clostridia</taxon>
        <taxon>Lachnospirales</taxon>
        <taxon>Lachnospiraceae</taxon>
        <taxon>Eisenbergiella</taxon>
    </lineage>
</organism>
<dbReference type="PIRSF" id="PIRSF006078">
    <property type="entry name" value="GlxK"/>
    <property type="match status" value="1"/>
</dbReference>
<dbReference type="EC" id="2.7.1.31" evidence="5"/>
<sequence>MKKVVLIPDSFKGTLSSAKVCEIMSKCIHNKFPDCEIVQIPVADGGEGTVDCFLQAVGGQKRSVTVCGPFMERMESFYGIPDTGDKTAVIEMAACAGLPLAEGRENPELTSTYGVGELIADALEQGCRNIIIGLGGSSTNDGGCGMAAALGAKFYGEDGEAFLPVGGTLKNIKRIDISGLDRRLKQTCITAMCDIDNPLYGANGAAFIFGPQKGADPAMVNRLDAGLRCLSRQILTDLGTDVSELPGAGAAGGMGGGAAAFLHARLCPGIEVVLETVRFEERIEGADVIFTGEGRLDYQSLMGKVVGGVAKYAKRDGIPLIVVAGSIDERTGDIYGSGVSAAFSITRMPVPFKEARKSSEENLERTMEDILRLWKVIDEEYAGAPL</sequence>
<dbReference type="RefSeq" id="WP_069151197.1">
    <property type="nucleotide sequence ID" value="NZ_DBFYTW010000092.1"/>
</dbReference>
<dbReference type="PANTHER" id="PTHR21599">
    <property type="entry name" value="GLYCERATE KINASE"/>
    <property type="match status" value="1"/>
</dbReference>
<evidence type="ECO:0000313" key="8">
    <source>
        <dbReference type="Proteomes" id="UP000094067"/>
    </source>
</evidence>
<name>A0A1E3AJX2_9FIRM</name>
<keyword evidence="2 4" id="KW-0808">Transferase</keyword>
<evidence type="ECO:0000313" key="9">
    <source>
        <dbReference type="Proteomes" id="UP000094271"/>
    </source>
</evidence>
<dbReference type="SUPFAM" id="SSF110738">
    <property type="entry name" value="Glycerate kinase I"/>
    <property type="match status" value="1"/>
</dbReference>
<dbReference type="GO" id="GO:0008887">
    <property type="term" value="F:glycerate kinase activity"/>
    <property type="evidence" value="ECO:0007669"/>
    <property type="project" value="UniProtKB-UniRule"/>
</dbReference>
<dbReference type="InterPro" id="IPR018193">
    <property type="entry name" value="Glyc_kinase_flavodox-like_fold"/>
</dbReference>
<dbReference type="GO" id="GO:0031388">
    <property type="term" value="P:organic acid phosphorylation"/>
    <property type="evidence" value="ECO:0007669"/>
    <property type="project" value="UniProtKB-UniRule"/>
</dbReference>
<dbReference type="InterPro" id="IPR004381">
    <property type="entry name" value="Glycerate_kinase"/>
</dbReference>
<dbReference type="InterPro" id="IPR036129">
    <property type="entry name" value="Glycerate_kinase_sf"/>
</dbReference>
<comment type="similarity">
    <text evidence="1 4">Belongs to the glycerate kinase type-1 family.</text>
</comment>
<dbReference type="OrthoDB" id="9774290at2"/>
<evidence type="ECO:0000256" key="1">
    <source>
        <dbReference type="ARBA" id="ARBA00006284"/>
    </source>
</evidence>
<dbReference type="Proteomes" id="UP000094271">
    <property type="component" value="Unassembled WGS sequence"/>
</dbReference>
<dbReference type="EMBL" id="MEHA01000018">
    <property type="protein sequence ID" value="ODR48028.1"/>
    <property type="molecule type" value="Genomic_DNA"/>
</dbReference>
<dbReference type="Pfam" id="PF02595">
    <property type="entry name" value="Gly_kinase"/>
    <property type="match status" value="1"/>
</dbReference>
<dbReference type="Gene3D" id="3.90.1510.10">
    <property type="entry name" value="Glycerate kinase, domain 2"/>
    <property type="match status" value="1"/>
</dbReference>
<evidence type="ECO:0000313" key="5">
    <source>
        <dbReference type="EMBL" id="ODM08992.1"/>
    </source>
</evidence>
<protein>
    <submittedName>
        <fullName evidence="5">Glycerate kinase</fullName>
        <ecNumber evidence="5">2.7.1.31</ecNumber>
    </submittedName>
</protein>
<dbReference type="Gene3D" id="3.40.50.10350">
    <property type="entry name" value="Glycerate kinase, domain 1"/>
    <property type="match status" value="1"/>
</dbReference>
<dbReference type="InterPro" id="IPR018197">
    <property type="entry name" value="Glycerate_kinase_RE-like"/>
</dbReference>
<evidence type="ECO:0000313" key="6">
    <source>
        <dbReference type="EMBL" id="ODR48028.1"/>
    </source>
</evidence>
<reference evidence="6 9" key="3">
    <citation type="submission" date="2016-08" db="EMBL/GenBank/DDBJ databases">
        <authorList>
            <person name="Seilhamer J.J."/>
        </authorList>
    </citation>
    <scope>NUCLEOTIDE SEQUENCE [LARGE SCALE GENOMIC DNA]</scope>
    <source>
        <strain evidence="6 9">NML150140-1</strain>
    </source>
</reference>
<evidence type="ECO:0000256" key="4">
    <source>
        <dbReference type="PIRNR" id="PIRNR006078"/>
    </source>
</evidence>
<evidence type="ECO:0000313" key="7">
    <source>
        <dbReference type="EMBL" id="ODR59800.1"/>
    </source>
</evidence>
<comment type="caution">
    <text evidence="5">The sequence shown here is derived from an EMBL/GenBank/DDBJ whole genome shotgun (WGS) entry which is preliminary data.</text>
</comment>
<dbReference type="Proteomes" id="UP000094067">
    <property type="component" value="Unassembled WGS sequence"/>
</dbReference>
<evidence type="ECO:0000313" key="10">
    <source>
        <dbReference type="Proteomes" id="UP000094869"/>
    </source>
</evidence>
<evidence type="ECO:0000256" key="3">
    <source>
        <dbReference type="ARBA" id="ARBA00022777"/>
    </source>
</evidence>
<dbReference type="EMBL" id="MCGH01000001">
    <property type="protein sequence ID" value="ODM08992.1"/>
    <property type="molecule type" value="Genomic_DNA"/>
</dbReference>